<gene>
    <name evidence="2" type="ORF">AWB78_05437</name>
</gene>
<feature type="region of interest" description="Disordered" evidence="1">
    <location>
        <begin position="469"/>
        <end position="618"/>
    </location>
</feature>
<feature type="compositionally biased region" description="Basic and acidic residues" evidence="1">
    <location>
        <begin position="301"/>
        <end position="332"/>
    </location>
</feature>
<feature type="compositionally biased region" description="Basic and acidic residues" evidence="1">
    <location>
        <begin position="552"/>
        <end position="567"/>
    </location>
</feature>
<evidence type="ECO:0000256" key="1">
    <source>
        <dbReference type="SAM" id="MobiDB-lite"/>
    </source>
</evidence>
<feature type="compositionally biased region" description="Basic and acidic residues" evidence="1">
    <location>
        <begin position="469"/>
        <end position="494"/>
    </location>
</feature>
<dbReference type="Proteomes" id="UP000071859">
    <property type="component" value="Unassembled WGS sequence"/>
</dbReference>
<sequence length="618" mass="67755">MATRTYVRTQDQTLRRARSNAEKPAAALPQLERQTPELLRLQRALGNQAVNRLLCEAQSGITIQRKEPQAESPAPANDAKATTTPAPNSPAPAKKTSTPMKIKASYEELPGASSTGAERSKAENALWFNPLTIASLSPSVDEVSVSKGVTRGGGQLIETYNAPLNENPAEGTGMISAQLQYAKDVNKSYSIKVSGLKGKQATDAQFEAKKFVAERIKTFGDFEEIQQQASAHMEEKFPGSQTEITVSSDQKVMSDAGRSKFFYKARATPTILLEVPVTPVAEKTIHSGSTTTKSQGSESQQETHKDNESEKVDTTRTKTDQERHGESSVEKVQQEYNEAVVKTLDDMVTNVTTVHDKVKSELVQKTVSSFKYHDQDAWETHRVEGHFTDYTKNVKGYTESGDKEKRNWAWWLQKGVNIIQQVTDIPFISDIPKIGKYVRKVKGWGIALDLIDKVAGTFAETGKVKYTDSKEDTTVHEKGGTKDDTSGKRTRDVTGDATSTTTANLEQSFDSTTKTEWNRHMSEATDTKKSFSSVTSKDSSGGSSSSSTDDSTYDRNKQSSGGSDKKKQNQSMTTTMNYDVSAKETYTKPYLKATVVDGDGEVSATPFTATKPAETEGK</sequence>
<protein>
    <submittedName>
        <fullName evidence="2">Uncharacterized protein</fullName>
    </submittedName>
</protein>
<proteinExistence type="predicted"/>
<feature type="region of interest" description="Disordered" evidence="1">
    <location>
        <begin position="64"/>
        <end position="100"/>
    </location>
</feature>
<feature type="compositionally biased region" description="Low complexity" evidence="1">
    <location>
        <begin position="79"/>
        <end position="97"/>
    </location>
</feature>
<feature type="region of interest" description="Disordered" evidence="1">
    <location>
        <begin position="283"/>
        <end position="332"/>
    </location>
</feature>
<evidence type="ECO:0000313" key="2">
    <source>
        <dbReference type="EMBL" id="SAK96451.1"/>
    </source>
</evidence>
<dbReference type="EMBL" id="FCOX02000034">
    <property type="protein sequence ID" value="SAK96451.1"/>
    <property type="molecule type" value="Genomic_DNA"/>
</dbReference>
<feature type="compositionally biased region" description="Basic and acidic residues" evidence="1">
    <location>
        <begin position="516"/>
        <end position="529"/>
    </location>
</feature>
<feature type="compositionally biased region" description="Polar residues" evidence="1">
    <location>
        <begin position="286"/>
        <end position="300"/>
    </location>
</feature>
<keyword evidence="3" id="KW-1185">Reference proteome</keyword>
<name>A0A158DP86_9BURK</name>
<feature type="compositionally biased region" description="Polar residues" evidence="1">
    <location>
        <begin position="1"/>
        <end position="12"/>
    </location>
</feature>
<organism evidence="2 3">
    <name type="scientific">Caballeronia calidae</name>
    <dbReference type="NCBI Taxonomy" id="1777139"/>
    <lineage>
        <taxon>Bacteria</taxon>
        <taxon>Pseudomonadati</taxon>
        <taxon>Pseudomonadota</taxon>
        <taxon>Betaproteobacteria</taxon>
        <taxon>Burkholderiales</taxon>
        <taxon>Burkholderiaceae</taxon>
        <taxon>Caballeronia</taxon>
    </lineage>
</organism>
<reference evidence="2" key="1">
    <citation type="submission" date="2016-01" db="EMBL/GenBank/DDBJ databases">
        <authorList>
            <person name="Peeters C."/>
        </authorList>
    </citation>
    <scope>NUCLEOTIDE SEQUENCE</scope>
    <source>
        <strain evidence="2">LMG 29321</strain>
    </source>
</reference>
<accession>A0A158DP86</accession>
<dbReference type="OrthoDB" id="9887682at2"/>
<dbReference type="AlphaFoldDB" id="A0A158DP86"/>
<feature type="compositionally biased region" description="Polar residues" evidence="1">
    <location>
        <begin position="496"/>
        <end position="515"/>
    </location>
</feature>
<evidence type="ECO:0000313" key="3">
    <source>
        <dbReference type="Proteomes" id="UP000071859"/>
    </source>
</evidence>
<feature type="region of interest" description="Disordered" evidence="1">
    <location>
        <begin position="1"/>
        <end position="26"/>
    </location>
</feature>
<feature type="compositionally biased region" description="Low complexity" evidence="1">
    <location>
        <begin position="530"/>
        <end position="550"/>
    </location>
</feature>
<comment type="caution">
    <text evidence="2">The sequence shown here is derived from an EMBL/GenBank/DDBJ whole genome shotgun (WGS) entry which is preliminary data.</text>
</comment>
<dbReference type="RefSeq" id="WP_157697627.1">
    <property type="nucleotide sequence ID" value="NZ_FCOX02000034.1"/>
</dbReference>